<sequence length="52" mass="6024">GVWINKMRYVTDDNVTILVVDNKDLEGCRAVSYDEGDAFIDEKDRNHDQGHR</sequence>
<evidence type="ECO:0000313" key="1">
    <source>
        <dbReference type="EMBL" id="KAG0279684.1"/>
    </source>
</evidence>
<comment type="caution">
    <text evidence="1">The sequence shown here is derived from an EMBL/GenBank/DDBJ whole genome shotgun (WGS) entry which is preliminary data.</text>
</comment>
<accession>A0ABQ7JLK5</accession>
<evidence type="ECO:0000313" key="2">
    <source>
        <dbReference type="Proteomes" id="UP001194696"/>
    </source>
</evidence>
<protein>
    <submittedName>
        <fullName evidence="1">Uncharacterized protein</fullName>
    </submittedName>
</protein>
<proteinExistence type="predicted"/>
<feature type="non-terminal residue" evidence="1">
    <location>
        <position position="1"/>
    </location>
</feature>
<keyword evidence="2" id="KW-1185">Reference proteome</keyword>
<dbReference type="Proteomes" id="UP001194696">
    <property type="component" value="Unassembled WGS sequence"/>
</dbReference>
<organism evidence="1 2">
    <name type="scientific">Linnemannia gamsii</name>
    <dbReference type="NCBI Taxonomy" id="64522"/>
    <lineage>
        <taxon>Eukaryota</taxon>
        <taxon>Fungi</taxon>
        <taxon>Fungi incertae sedis</taxon>
        <taxon>Mucoromycota</taxon>
        <taxon>Mortierellomycotina</taxon>
        <taxon>Mortierellomycetes</taxon>
        <taxon>Mortierellales</taxon>
        <taxon>Mortierellaceae</taxon>
        <taxon>Linnemannia</taxon>
    </lineage>
</organism>
<gene>
    <name evidence="1" type="ORF">BGZ96_001851</name>
</gene>
<name>A0ABQ7JLK5_9FUNG</name>
<dbReference type="EMBL" id="JAAAIM010001327">
    <property type="protein sequence ID" value="KAG0279684.1"/>
    <property type="molecule type" value="Genomic_DNA"/>
</dbReference>
<reference evidence="1 2" key="1">
    <citation type="journal article" date="2020" name="Fungal Divers.">
        <title>Resolving the Mortierellaceae phylogeny through synthesis of multi-gene phylogenetics and phylogenomics.</title>
        <authorList>
            <person name="Vandepol N."/>
            <person name="Liber J."/>
            <person name="Desiro A."/>
            <person name="Na H."/>
            <person name="Kennedy M."/>
            <person name="Barry K."/>
            <person name="Grigoriev I.V."/>
            <person name="Miller A.N."/>
            <person name="O'Donnell K."/>
            <person name="Stajich J.E."/>
            <person name="Bonito G."/>
        </authorList>
    </citation>
    <scope>NUCLEOTIDE SEQUENCE [LARGE SCALE GENOMIC DNA]</scope>
    <source>
        <strain evidence="1 2">AD045</strain>
    </source>
</reference>